<keyword evidence="1" id="KW-0479">Metal-binding</keyword>
<dbReference type="AlphaFoldDB" id="A0A0G0K9T0"/>
<dbReference type="GO" id="GO:0046872">
    <property type="term" value="F:metal ion binding"/>
    <property type="evidence" value="ECO:0007669"/>
    <property type="project" value="UniProtKB-KW"/>
</dbReference>
<reference evidence="5 6" key="1">
    <citation type="journal article" date="2015" name="Nature">
        <title>rRNA introns, odd ribosomes, and small enigmatic genomes across a large radiation of phyla.</title>
        <authorList>
            <person name="Brown C.T."/>
            <person name="Hug L.A."/>
            <person name="Thomas B.C."/>
            <person name="Sharon I."/>
            <person name="Castelle C.J."/>
            <person name="Singh A."/>
            <person name="Wilkins M.J."/>
            <person name="Williams K.H."/>
            <person name="Banfield J.F."/>
        </authorList>
    </citation>
    <scope>NUCLEOTIDE SEQUENCE [LARGE SCALE GENOMIC DNA]</scope>
</reference>
<evidence type="ECO:0000256" key="3">
    <source>
        <dbReference type="SAM" id="Phobius"/>
    </source>
</evidence>
<keyword evidence="3" id="KW-0812">Transmembrane</keyword>
<dbReference type="PANTHER" id="PTHR38439">
    <property type="entry name" value="AURACYANIN-B"/>
    <property type="match status" value="1"/>
</dbReference>
<dbReference type="Pfam" id="PF13473">
    <property type="entry name" value="Cupredoxin_1"/>
    <property type="match status" value="1"/>
</dbReference>
<sequence length="172" mass="19152">MEPEQIQEEQTVAPVSKKSFNPMIIGGVIVVFIIILTGFVMLKGNKRNSAQDEAQTQPVQGVESVNETQVGDDRTVEFTANTKTFDIEAASFYYNPKEIRVKLGDTVRINLTAKDLMHDFNIDEFGVKIPITKAGETNTVEFTVDALGEFEYYCSVGQHRQNGQVGTLIVEE</sequence>
<feature type="domain" description="EfeO-type cupredoxin-like" evidence="4">
    <location>
        <begin position="79"/>
        <end position="169"/>
    </location>
</feature>
<dbReference type="InterPro" id="IPR008972">
    <property type="entry name" value="Cupredoxin"/>
</dbReference>
<keyword evidence="2" id="KW-0186">Copper</keyword>
<dbReference type="InterPro" id="IPR028096">
    <property type="entry name" value="EfeO_Cupredoxin"/>
</dbReference>
<name>A0A0G0K9T0_9BACT</name>
<dbReference type="EMBL" id="LBTI01000020">
    <property type="protein sequence ID" value="KKQ37351.1"/>
    <property type="molecule type" value="Genomic_DNA"/>
</dbReference>
<dbReference type="Proteomes" id="UP000034591">
    <property type="component" value="Unassembled WGS sequence"/>
</dbReference>
<dbReference type="SUPFAM" id="SSF49503">
    <property type="entry name" value="Cupredoxins"/>
    <property type="match status" value="1"/>
</dbReference>
<evidence type="ECO:0000313" key="5">
    <source>
        <dbReference type="EMBL" id="KKQ37351.1"/>
    </source>
</evidence>
<evidence type="ECO:0000256" key="1">
    <source>
        <dbReference type="ARBA" id="ARBA00022723"/>
    </source>
</evidence>
<evidence type="ECO:0000256" key="2">
    <source>
        <dbReference type="ARBA" id="ARBA00023008"/>
    </source>
</evidence>
<feature type="transmembrane region" description="Helical" evidence="3">
    <location>
        <begin position="20"/>
        <end position="42"/>
    </location>
</feature>
<dbReference type="InterPro" id="IPR050845">
    <property type="entry name" value="Cu-binding_ET"/>
</dbReference>
<dbReference type="STRING" id="1618545.US53_C0020G0004"/>
<evidence type="ECO:0000259" key="4">
    <source>
        <dbReference type="Pfam" id="PF13473"/>
    </source>
</evidence>
<organism evidence="5 6">
    <name type="scientific">Candidatus Woesebacteria bacterium GW2011_GWA1_37_7</name>
    <dbReference type="NCBI Taxonomy" id="1618545"/>
    <lineage>
        <taxon>Bacteria</taxon>
        <taxon>Candidatus Woeseibacteriota</taxon>
    </lineage>
</organism>
<gene>
    <name evidence="5" type="ORF">US53_C0020G0004</name>
</gene>
<dbReference type="Gene3D" id="2.60.40.420">
    <property type="entry name" value="Cupredoxins - blue copper proteins"/>
    <property type="match status" value="1"/>
</dbReference>
<keyword evidence="3" id="KW-1133">Transmembrane helix</keyword>
<proteinExistence type="predicted"/>
<protein>
    <submittedName>
        <fullName evidence="5">Plastocyanin</fullName>
    </submittedName>
</protein>
<dbReference type="PANTHER" id="PTHR38439:SF3">
    <property type="entry name" value="COPPER-RESISTANT CUPROPROTEIN COPI"/>
    <property type="match status" value="1"/>
</dbReference>
<comment type="caution">
    <text evidence="5">The sequence shown here is derived from an EMBL/GenBank/DDBJ whole genome shotgun (WGS) entry which is preliminary data.</text>
</comment>
<keyword evidence="3" id="KW-0472">Membrane</keyword>
<evidence type="ECO:0000313" key="6">
    <source>
        <dbReference type="Proteomes" id="UP000034591"/>
    </source>
</evidence>
<accession>A0A0G0K9T0</accession>